<dbReference type="InterPro" id="IPR013320">
    <property type="entry name" value="ConA-like_dom_sf"/>
</dbReference>
<dbReference type="Ensembl" id="ENSDCDT00010015521.1">
    <property type="protein sequence ID" value="ENSDCDP00010014739.1"/>
    <property type="gene ID" value="ENSDCDG00010006721.1"/>
</dbReference>
<evidence type="ECO:0000259" key="1">
    <source>
        <dbReference type="PROSITE" id="PS50188"/>
    </source>
</evidence>
<evidence type="ECO:0000313" key="2">
    <source>
        <dbReference type="Ensembl" id="ENSDCDP00010014739.1"/>
    </source>
</evidence>
<dbReference type="InterPro" id="IPR003879">
    <property type="entry name" value="Butyrophylin_SPRY"/>
</dbReference>
<reference evidence="2" key="2">
    <citation type="submission" date="2025-08" db="UniProtKB">
        <authorList>
            <consortium name="Ensembl"/>
        </authorList>
    </citation>
    <scope>IDENTIFICATION</scope>
</reference>
<dbReference type="SMART" id="SM00589">
    <property type="entry name" value="PRY"/>
    <property type="match status" value="1"/>
</dbReference>
<dbReference type="SUPFAM" id="SSF49899">
    <property type="entry name" value="Concanavalin A-like lectins/glucanases"/>
    <property type="match status" value="1"/>
</dbReference>
<dbReference type="Pfam" id="PF00622">
    <property type="entry name" value="SPRY"/>
    <property type="match status" value="1"/>
</dbReference>
<dbReference type="Proteomes" id="UP000694580">
    <property type="component" value="Chromosome 4"/>
</dbReference>
<keyword evidence="3" id="KW-1185">Reference proteome</keyword>
<name>A0AAY4B141_9TELE</name>
<dbReference type="CDD" id="cd13733">
    <property type="entry name" value="SPRY_PRY_C-I_1"/>
    <property type="match status" value="1"/>
</dbReference>
<dbReference type="InterPro" id="IPR003877">
    <property type="entry name" value="SPRY_dom"/>
</dbReference>
<accession>A0AAY4B141</accession>
<protein>
    <recommendedName>
        <fullName evidence="1">B30.2/SPRY domain-containing protein</fullName>
    </recommendedName>
</protein>
<dbReference type="SMART" id="SM00449">
    <property type="entry name" value="SPRY"/>
    <property type="match status" value="1"/>
</dbReference>
<reference evidence="2" key="3">
    <citation type="submission" date="2025-09" db="UniProtKB">
        <authorList>
            <consortium name="Ensembl"/>
        </authorList>
    </citation>
    <scope>IDENTIFICATION</scope>
</reference>
<dbReference type="Gene3D" id="2.60.120.920">
    <property type="match status" value="1"/>
</dbReference>
<reference evidence="2 3" key="1">
    <citation type="submission" date="2020-06" db="EMBL/GenBank/DDBJ databases">
        <authorList>
            <consortium name="Wellcome Sanger Institute Data Sharing"/>
        </authorList>
    </citation>
    <scope>NUCLEOTIDE SEQUENCE [LARGE SCALE GENOMIC DNA]</scope>
</reference>
<evidence type="ECO:0000313" key="3">
    <source>
        <dbReference type="Proteomes" id="UP000694580"/>
    </source>
</evidence>
<dbReference type="InterPro" id="IPR043136">
    <property type="entry name" value="B30.2/SPRY_sf"/>
</dbReference>
<dbReference type="PROSITE" id="PS50188">
    <property type="entry name" value="B302_SPRY"/>
    <property type="match status" value="1"/>
</dbReference>
<dbReference type="AlphaFoldDB" id="A0AAY4B141"/>
<dbReference type="InterPro" id="IPR050143">
    <property type="entry name" value="TRIM/RBCC"/>
</dbReference>
<organism evidence="2 3">
    <name type="scientific">Denticeps clupeoides</name>
    <name type="common">denticle herring</name>
    <dbReference type="NCBI Taxonomy" id="299321"/>
    <lineage>
        <taxon>Eukaryota</taxon>
        <taxon>Metazoa</taxon>
        <taxon>Chordata</taxon>
        <taxon>Craniata</taxon>
        <taxon>Vertebrata</taxon>
        <taxon>Euteleostomi</taxon>
        <taxon>Actinopterygii</taxon>
        <taxon>Neopterygii</taxon>
        <taxon>Teleostei</taxon>
        <taxon>Clupei</taxon>
        <taxon>Clupeiformes</taxon>
        <taxon>Denticipitoidei</taxon>
        <taxon>Denticipitidae</taxon>
        <taxon>Denticeps</taxon>
    </lineage>
</organism>
<dbReference type="PANTHER" id="PTHR24103">
    <property type="entry name" value="E3 UBIQUITIN-PROTEIN LIGASE TRIM"/>
    <property type="match status" value="1"/>
</dbReference>
<dbReference type="GeneTree" id="ENSGT01040000240385"/>
<sequence>MKCVLRIFPSPLVGSHEGHPGSSVGGCLHGLGFEPVHFFISELSILIFCSVLSSHPSAQQAIDPDTAHPNLKLSSDNKEMRVSDKAQEVADHPGRYNSVLGALGKTGFQKGRHYWEVTVAGKSCYTVGAASETAQRQGNVRYHPKNQYWTLRLQRNGQLQALDTRTSVLKVPANPDRIGVLVDFKKGDVSFYDAAARTHLYTFSGQAFTSQVFPFMSSCEDTEQGSPPIVFNPVASVDWL</sequence>
<feature type="domain" description="B30.2/SPRY" evidence="1">
    <location>
        <begin position="40"/>
        <end position="236"/>
    </location>
</feature>
<gene>
    <name evidence="2" type="primary">C1QTNF5</name>
</gene>
<dbReference type="InterPro" id="IPR001870">
    <property type="entry name" value="B30.2/SPRY"/>
</dbReference>
<dbReference type="FunFam" id="2.60.120.920:FF:000004">
    <property type="entry name" value="Butyrophilin subfamily 1 member A1"/>
    <property type="match status" value="1"/>
</dbReference>
<proteinExistence type="predicted"/>
<dbReference type="PRINTS" id="PR01407">
    <property type="entry name" value="BUTYPHLNCDUF"/>
</dbReference>
<dbReference type="InterPro" id="IPR006574">
    <property type="entry name" value="PRY"/>
</dbReference>
<dbReference type="Pfam" id="PF13765">
    <property type="entry name" value="PRY"/>
    <property type="match status" value="1"/>
</dbReference>